<comment type="caution">
    <text evidence="1">The sequence shown here is derived from an EMBL/GenBank/DDBJ whole genome shotgun (WGS) entry which is preliminary data.</text>
</comment>
<dbReference type="EMBL" id="JXRP01000008">
    <property type="protein sequence ID" value="KIL50615.1"/>
    <property type="molecule type" value="Genomic_DNA"/>
</dbReference>
<accession>A0A0C2RKA1</accession>
<gene>
    <name evidence="1" type="ORF">KP78_06160</name>
</gene>
<protein>
    <submittedName>
        <fullName evidence="1">Uncharacterized protein</fullName>
    </submittedName>
</protein>
<name>A0A0C2RKA1_9BACL</name>
<dbReference type="Proteomes" id="UP000031938">
    <property type="component" value="Unassembled WGS sequence"/>
</dbReference>
<evidence type="ECO:0000313" key="1">
    <source>
        <dbReference type="EMBL" id="KIL50615.1"/>
    </source>
</evidence>
<evidence type="ECO:0000313" key="2">
    <source>
        <dbReference type="Proteomes" id="UP000031938"/>
    </source>
</evidence>
<sequence length="39" mass="4224">MLIFIHKCQAVLIVLTKQKSGTGVVDAAAPFLLNSRIVQ</sequence>
<keyword evidence="2" id="KW-1185">Reference proteome</keyword>
<reference evidence="1 2" key="1">
    <citation type="submission" date="2015-01" db="EMBL/GenBank/DDBJ databases">
        <title>Genome sequencing of Jeotgalibacillus soli.</title>
        <authorList>
            <person name="Goh K.M."/>
            <person name="Chan K.-G."/>
            <person name="Yaakop A.S."/>
            <person name="Ee R."/>
            <person name="Gan H.M."/>
            <person name="Chan C.S."/>
        </authorList>
    </citation>
    <scope>NUCLEOTIDE SEQUENCE [LARGE SCALE GENOMIC DNA]</scope>
    <source>
        <strain evidence="1 2">P9</strain>
    </source>
</reference>
<dbReference type="STRING" id="889306.KP78_06160"/>
<proteinExistence type="predicted"/>
<dbReference type="AlphaFoldDB" id="A0A0C2RKA1"/>
<organism evidence="1 2">
    <name type="scientific">Jeotgalibacillus soli</name>
    <dbReference type="NCBI Taxonomy" id="889306"/>
    <lineage>
        <taxon>Bacteria</taxon>
        <taxon>Bacillati</taxon>
        <taxon>Bacillota</taxon>
        <taxon>Bacilli</taxon>
        <taxon>Bacillales</taxon>
        <taxon>Caryophanaceae</taxon>
        <taxon>Jeotgalibacillus</taxon>
    </lineage>
</organism>